<keyword evidence="2" id="KW-0378">Hydrolase</keyword>
<dbReference type="Proteomes" id="UP000627166">
    <property type="component" value="Unassembled WGS sequence"/>
</dbReference>
<dbReference type="Pfam" id="PF00293">
    <property type="entry name" value="NUDIX"/>
    <property type="match status" value="1"/>
</dbReference>
<dbReference type="InterPro" id="IPR000086">
    <property type="entry name" value="NUDIX_hydrolase_dom"/>
</dbReference>
<accession>A0ABR8YSM1</accession>
<dbReference type="RefSeq" id="WP_191739950.1">
    <property type="nucleotide sequence ID" value="NZ_JACSQB010000053.1"/>
</dbReference>
<evidence type="ECO:0000313" key="4">
    <source>
        <dbReference type="EMBL" id="MBD8046976.1"/>
    </source>
</evidence>
<gene>
    <name evidence="4" type="ORF">H9637_07975</name>
</gene>
<dbReference type="EMBL" id="JACSQB010000053">
    <property type="protein sequence ID" value="MBD8046976.1"/>
    <property type="molecule type" value="Genomic_DNA"/>
</dbReference>
<dbReference type="Gene3D" id="3.90.79.10">
    <property type="entry name" value="Nucleoside Triphosphate Pyrophosphohydrolase"/>
    <property type="match status" value="1"/>
</dbReference>
<dbReference type="InterPro" id="IPR020084">
    <property type="entry name" value="NUDIX_hydrolase_CS"/>
</dbReference>
<organism evidence="4 5">
    <name type="scientific">Clostridium faecium</name>
    <dbReference type="NCBI Taxonomy" id="2762223"/>
    <lineage>
        <taxon>Bacteria</taxon>
        <taxon>Bacillati</taxon>
        <taxon>Bacillota</taxon>
        <taxon>Clostridia</taxon>
        <taxon>Eubacteriales</taxon>
        <taxon>Clostridiaceae</taxon>
        <taxon>Clostridium</taxon>
    </lineage>
</organism>
<dbReference type="PANTHER" id="PTHR43046">
    <property type="entry name" value="GDP-MANNOSE MANNOSYL HYDROLASE"/>
    <property type="match status" value="1"/>
</dbReference>
<sequence>MKLNKNITASVYVVYQNKVLLHRHKKYNTLFPLGGKMNENEVPNETAIREVYEESGLEVQLYNRDNELNLGRVIQLHSPMHTLLENVGHEVENIDFIYFARALTDKVNPQKGESKELFWFTKEEIENNDTIKPHVKVMALDALRILKE</sequence>
<proteinExistence type="predicted"/>
<reference evidence="4 5" key="1">
    <citation type="submission" date="2020-08" db="EMBL/GenBank/DDBJ databases">
        <title>A Genomic Blueprint of the Chicken Gut Microbiome.</title>
        <authorList>
            <person name="Gilroy R."/>
            <person name="Ravi A."/>
            <person name="Getino M."/>
            <person name="Pursley I."/>
            <person name="Horton D.L."/>
            <person name="Alikhan N.-F."/>
            <person name="Baker D."/>
            <person name="Gharbi K."/>
            <person name="Hall N."/>
            <person name="Watson M."/>
            <person name="Adriaenssens E.M."/>
            <person name="Foster-Nyarko E."/>
            <person name="Jarju S."/>
            <person name="Secka A."/>
            <person name="Antonio M."/>
            <person name="Oren A."/>
            <person name="Chaudhuri R."/>
            <person name="La Ragione R.M."/>
            <person name="Hildebrand F."/>
            <person name="Pallen M.J."/>
        </authorList>
    </citation>
    <scope>NUCLEOTIDE SEQUENCE [LARGE SCALE GENOMIC DNA]</scope>
    <source>
        <strain evidence="4 5">N37</strain>
    </source>
</reference>
<comment type="caution">
    <text evidence="4">The sequence shown here is derived from an EMBL/GenBank/DDBJ whole genome shotgun (WGS) entry which is preliminary data.</text>
</comment>
<evidence type="ECO:0000256" key="1">
    <source>
        <dbReference type="ARBA" id="ARBA00001946"/>
    </source>
</evidence>
<dbReference type="SUPFAM" id="SSF55811">
    <property type="entry name" value="Nudix"/>
    <property type="match status" value="1"/>
</dbReference>
<dbReference type="PROSITE" id="PS51462">
    <property type="entry name" value="NUDIX"/>
    <property type="match status" value="1"/>
</dbReference>
<evidence type="ECO:0000256" key="2">
    <source>
        <dbReference type="ARBA" id="ARBA00022801"/>
    </source>
</evidence>
<evidence type="ECO:0000313" key="5">
    <source>
        <dbReference type="Proteomes" id="UP000627166"/>
    </source>
</evidence>
<keyword evidence="5" id="KW-1185">Reference proteome</keyword>
<comment type="cofactor">
    <cofactor evidence="1">
        <name>Mg(2+)</name>
        <dbReference type="ChEBI" id="CHEBI:18420"/>
    </cofactor>
</comment>
<name>A0ABR8YSM1_9CLOT</name>
<evidence type="ECO:0000259" key="3">
    <source>
        <dbReference type="PROSITE" id="PS51462"/>
    </source>
</evidence>
<protein>
    <submittedName>
        <fullName evidence="4">NUDIX domain-containing protein</fullName>
    </submittedName>
</protein>
<dbReference type="PROSITE" id="PS00893">
    <property type="entry name" value="NUDIX_BOX"/>
    <property type="match status" value="1"/>
</dbReference>
<feature type="domain" description="Nudix hydrolase" evidence="3">
    <location>
        <begin position="4"/>
        <end position="144"/>
    </location>
</feature>
<dbReference type="PANTHER" id="PTHR43046:SF2">
    <property type="entry name" value="8-OXO-DGTP DIPHOSPHATASE-RELATED"/>
    <property type="match status" value="1"/>
</dbReference>
<dbReference type="InterPro" id="IPR015797">
    <property type="entry name" value="NUDIX_hydrolase-like_dom_sf"/>
</dbReference>